<evidence type="ECO:0000256" key="1">
    <source>
        <dbReference type="SAM" id="Coils"/>
    </source>
</evidence>
<protein>
    <submittedName>
        <fullName evidence="2">Uncharacterized protein</fullName>
    </submittedName>
</protein>
<dbReference type="EMBL" id="LITT01000062">
    <property type="protein sequence ID" value="OAA83199.1"/>
    <property type="molecule type" value="Genomic_DNA"/>
</dbReference>
<gene>
    <name evidence="2" type="ORF">WY13_03527</name>
</gene>
<name>A0A170NBI3_9CLOT</name>
<accession>A0A170NBI3</accession>
<organism evidence="2 3">
    <name type="scientific">Clostridium ljungdahlii</name>
    <dbReference type="NCBI Taxonomy" id="1538"/>
    <lineage>
        <taxon>Bacteria</taxon>
        <taxon>Bacillati</taxon>
        <taxon>Bacillota</taxon>
        <taxon>Clostridia</taxon>
        <taxon>Eubacteriales</taxon>
        <taxon>Clostridiaceae</taxon>
        <taxon>Clostridium</taxon>
    </lineage>
</organism>
<dbReference type="PATRIC" id="fig|1538.10.peg.3603"/>
<evidence type="ECO:0000313" key="3">
    <source>
        <dbReference type="Proteomes" id="UP000077407"/>
    </source>
</evidence>
<feature type="coiled-coil region" evidence="1">
    <location>
        <begin position="54"/>
        <end position="81"/>
    </location>
</feature>
<reference evidence="2 3" key="1">
    <citation type="journal article" date="2015" name="Biotechnol. Bioeng.">
        <title>Genome sequence and phenotypic characterization of Caulobacter segnis.</title>
        <authorList>
            <person name="Patel S."/>
            <person name="Fletcher B."/>
            <person name="Scott D.C."/>
            <person name="Ely B."/>
        </authorList>
    </citation>
    <scope>NUCLEOTIDE SEQUENCE [LARGE SCALE GENOMIC DNA]</scope>
    <source>
        <strain evidence="2 3">ERI-2</strain>
    </source>
</reference>
<proteinExistence type="predicted"/>
<sequence length="84" mass="10103">MAMNQKEEVRQELEEELQWVKYRQQMLDIMDKKLLKMMEMAEQAKQDNLDETYLKVLNDKINDLAAQVRALDEESRKAEDEKIL</sequence>
<dbReference type="Proteomes" id="UP000077407">
    <property type="component" value="Unassembled WGS sequence"/>
</dbReference>
<evidence type="ECO:0000313" key="2">
    <source>
        <dbReference type="EMBL" id="OAA83199.1"/>
    </source>
</evidence>
<comment type="caution">
    <text evidence="2">The sequence shown here is derived from an EMBL/GenBank/DDBJ whole genome shotgun (WGS) entry which is preliminary data.</text>
</comment>
<keyword evidence="1" id="KW-0175">Coiled coil</keyword>
<dbReference type="AlphaFoldDB" id="A0A170NBI3"/>